<organism evidence="8 9">
    <name type="scientific">Leisingera aquaemixtae</name>
    <dbReference type="NCBI Taxonomy" id="1396826"/>
    <lineage>
        <taxon>Bacteria</taxon>
        <taxon>Pseudomonadati</taxon>
        <taxon>Pseudomonadota</taxon>
        <taxon>Alphaproteobacteria</taxon>
        <taxon>Rhodobacterales</taxon>
        <taxon>Roseobacteraceae</taxon>
        <taxon>Leisingera</taxon>
    </lineage>
</organism>
<evidence type="ECO:0000313" key="8">
    <source>
        <dbReference type="EMBL" id="CUI00554.1"/>
    </source>
</evidence>
<dbReference type="GO" id="GO:0032267">
    <property type="term" value="F:tRNA(Ile)-lysidine synthase activity"/>
    <property type="evidence" value="ECO:0007669"/>
    <property type="project" value="UniProtKB-EC"/>
</dbReference>
<comment type="domain">
    <text evidence="6">The N-terminal region contains the highly conserved SGGXDS motif, predicted to be a P-loop motif involved in ATP binding.</text>
</comment>
<dbReference type="GO" id="GO:0006400">
    <property type="term" value="P:tRNA modification"/>
    <property type="evidence" value="ECO:0007669"/>
    <property type="project" value="UniProtKB-UniRule"/>
</dbReference>
<dbReference type="PANTHER" id="PTHR43033">
    <property type="entry name" value="TRNA(ILE)-LYSIDINE SYNTHASE-RELATED"/>
    <property type="match status" value="1"/>
</dbReference>
<dbReference type="Proteomes" id="UP000051326">
    <property type="component" value="Unassembled WGS sequence"/>
</dbReference>
<keyword evidence="6" id="KW-0963">Cytoplasm</keyword>
<dbReference type="GO" id="GO:0005524">
    <property type="term" value="F:ATP binding"/>
    <property type="evidence" value="ECO:0007669"/>
    <property type="project" value="UniProtKB-UniRule"/>
</dbReference>
<dbReference type="InterPro" id="IPR014729">
    <property type="entry name" value="Rossmann-like_a/b/a_fold"/>
</dbReference>
<dbReference type="SUPFAM" id="SSF52402">
    <property type="entry name" value="Adenine nucleotide alpha hydrolases-like"/>
    <property type="match status" value="1"/>
</dbReference>
<dbReference type="EC" id="6.3.4.19" evidence="6"/>
<dbReference type="Pfam" id="PF01171">
    <property type="entry name" value="ATP_bind_3"/>
    <property type="match status" value="1"/>
</dbReference>
<proteinExistence type="inferred from homology"/>
<evidence type="ECO:0000313" key="9">
    <source>
        <dbReference type="Proteomes" id="UP000051326"/>
    </source>
</evidence>
<gene>
    <name evidence="6 8" type="primary">tilS</name>
    <name evidence="8" type="ORF">PHA8399_02686</name>
</gene>
<dbReference type="GO" id="GO:0005737">
    <property type="term" value="C:cytoplasm"/>
    <property type="evidence" value="ECO:0007669"/>
    <property type="project" value="UniProtKB-SubCell"/>
</dbReference>
<accession>A0A0N7M4T8</accession>
<dbReference type="STRING" id="1396826.PHA8399_02686"/>
<dbReference type="HAMAP" id="MF_01161">
    <property type="entry name" value="tRNA_Ile_lys_synt"/>
    <property type="match status" value="1"/>
</dbReference>
<feature type="domain" description="tRNA(Ile)-lysidine/2-thiocytidine synthase N-terminal" evidence="7">
    <location>
        <begin position="24"/>
        <end position="202"/>
    </location>
</feature>
<dbReference type="InterPro" id="IPR012795">
    <property type="entry name" value="tRNA_Ile_lys_synt_N"/>
</dbReference>
<name>A0A0N7M4T8_9RHOB</name>
<comment type="similarity">
    <text evidence="6">Belongs to the tRNA(Ile)-lysidine synthase family.</text>
</comment>
<evidence type="ECO:0000256" key="5">
    <source>
        <dbReference type="ARBA" id="ARBA00048539"/>
    </source>
</evidence>
<sequence>MTEAGRDIPALVRSQFRSALPAKLGIALSGGGDSMALMNLLHDCFGSGEVQLFAATVDHGLRPGSADEAVAAGTAAARLGIAHEVLHWTDRPQDGNLQAQARAARYELLCGWARQHGIPVLALGHTADDQAETVLMRMARASGVTGLSGMAARRTHKGVTLLRPLLDVTRSELRRYLESRGVDWAEDPSNEDTRFERVRVRKALEHLAPLGVTPEVLASIARNMSKAREALDWYVFLAARDLAHVQAGAVVLCQRKFRTLPVEISHRLLVRAVQWVSGAAYPPRRVPMEKAVLAARSGSSATLAGCRLVCTAKQVWVCREYNAVNGVTALPGQLWDGRWKIFGGDAKGCEVRALGRQGLAQCPDWRATGVPGPVLEATPAVWRGARLAAAPAAGMANGWSAETAGSEEEFFASLLSH</sequence>
<evidence type="ECO:0000256" key="3">
    <source>
        <dbReference type="ARBA" id="ARBA00022741"/>
    </source>
</evidence>
<reference evidence="8 9" key="1">
    <citation type="submission" date="2015-09" db="EMBL/GenBank/DDBJ databases">
        <authorList>
            <consortium name="Swine Surveillance"/>
        </authorList>
    </citation>
    <scope>NUCLEOTIDE SEQUENCE [LARGE SCALE GENOMIC DNA]</scope>
    <source>
        <strain evidence="8 9">CECT 8399</strain>
    </source>
</reference>
<dbReference type="Gene3D" id="3.40.50.620">
    <property type="entry name" value="HUPs"/>
    <property type="match status" value="1"/>
</dbReference>
<dbReference type="InterPro" id="IPR012094">
    <property type="entry name" value="tRNA_Ile_lys_synt"/>
</dbReference>
<comment type="subcellular location">
    <subcellularLocation>
        <location evidence="6">Cytoplasm</location>
    </subcellularLocation>
</comment>
<protein>
    <recommendedName>
        <fullName evidence="6">tRNA(Ile)-lysidine synthase</fullName>
        <ecNumber evidence="6">6.3.4.19</ecNumber>
    </recommendedName>
    <alternativeName>
        <fullName evidence="6">tRNA(Ile)-2-lysyl-cytidine synthase</fullName>
    </alternativeName>
    <alternativeName>
        <fullName evidence="6">tRNA(Ile)-lysidine synthetase</fullName>
    </alternativeName>
</protein>
<dbReference type="AlphaFoldDB" id="A0A0N7M4T8"/>
<evidence type="ECO:0000256" key="2">
    <source>
        <dbReference type="ARBA" id="ARBA00022694"/>
    </source>
</evidence>
<keyword evidence="4 6" id="KW-0067">ATP-binding</keyword>
<keyword evidence="2 6" id="KW-0819">tRNA processing</keyword>
<dbReference type="NCBIfam" id="TIGR02432">
    <property type="entry name" value="lysidine_TilS_N"/>
    <property type="match status" value="1"/>
</dbReference>
<evidence type="ECO:0000259" key="7">
    <source>
        <dbReference type="Pfam" id="PF01171"/>
    </source>
</evidence>
<feature type="binding site" evidence="6">
    <location>
        <begin position="29"/>
        <end position="34"/>
    </location>
    <ligand>
        <name>ATP</name>
        <dbReference type="ChEBI" id="CHEBI:30616"/>
    </ligand>
</feature>
<evidence type="ECO:0000256" key="6">
    <source>
        <dbReference type="HAMAP-Rule" id="MF_01161"/>
    </source>
</evidence>
<dbReference type="EMBL" id="CYSR01000027">
    <property type="protein sequence ID" value="CUI00554.1"/>
    <property type="molecule type" value="Genomic_DNA"/>
</dbReference>
<keyword evidence="1 6" id="KW-0436">Ligase</keyword>
<dbReference type="InterPro" id="IPR011063">
    <property type="entry name" value="TilS/TtcA_N"/>
</dbReference>
<dbReference type="PANTHER" id="PTHR43033:SF1">
    <property type="entry name" value="TRNA(ILE)-LYSIDINE SYNTHASE-RELATED"/>
    <property type="match status" value="1"/>
</dbReference>
<evidence type="ECO:0000256" key="1">
    <source>
        <dbReference type="ARBA" id="ARBA00022598"/>
    </source>
</evidence>
<comment type="function">
    <text evidence="6">Ligates lysine onto the cytidine present at position 34 of the AUA codon-specific tRNA(Ile) that contains the anticodon CAU, in an ATP-dependent manner. Cytidine is converted to lysidine, thus changing the amino acid specificity of the tRNA from methionine to isoleucine.</text>
</comment>
<comment type="catalytic activity">
    <reaction evidence="5 6">
        <text>cytidine(34) in tRNA(Ile2) + L-lysine + ATP = lysidine(34) in tRNA(Ile2) + AMP + diphosphate + H(+)</text>
        <dbReference type="Rhea" id="RHEA:43744"/>
        <dbReference type="Rhea" id="RHEA-COMP:10625"/>
        <dbReference type="Rhea" id="RHEA-COMP:10670"/>
        <dbReference type="ChEBI" id="CHEBI:15378"/>
        <dbReference type="ChEBI" id="CHEBI:30616"/>
        <dbReference type="ChEBI" id="CHEBI:32551"/>
        <dbReference type="ChEBI" id="CHEBI:33019"/>
        <dbReference type="ChEBI" id="CHEBI:82748"/>
        <dbReference type="ChEBI" id="CHEBI:83665"/>
        <dbReference type="ChEBI" id="CHEBI:456215"/>
        <dbReference type="EC" id="6.3.4.19"/>
    </reaction>
</comment>
<keyword evidence="3 6" id="KW-0547">Nucleotide-binding</keyword>
<dbReference type="RefSeq" id="WP_082649546.1">
    <property type="nucleotide sequence ID" value="NZ_CYSR01000027.1"/>
</dbReference>
<evidence type="ECO:0000256" key="4">
    <source>
        <dbReference type="ARBA" id="ARBA00022840"/>
    </source>
</evidence>
<dbReference type="CDD" id="cd01992">
    <property type="entry name" value="TilS_N"/>
    <property type="match status" value="1"/>
</dbReference>